<keyword evidence="4 7" id="KW-0812">Transmembrane</keyword>
<keyword evidence="3" id="KW-1003">Cell membrane</keyword>
<dbReference type="CDD" id="cd13127">
    <property type="entry name" value="MATE_tuaB_like"/>
    <property type="match status" value="1"/>
</dbReference>
<evidence type="ECO:0000256" key="7">
    <source>
        <dbReference type="SAM" id="Phobius"/>
    </source>
</evidence>
<feature type="transmembrane region" description="Helical" evidence="7">
    <location>
        <begin position="469"/>
        <end position="488"/>
    </location>
</feature>
<evidence type="ECO:0000313" key="8">
    <source>
        <dbReference type="EMBL" id="MFC5518455.1"/>
    </source>
</evidence>
<feature type="transmembrane region" description="Helical" evidence="7">
    <location>
        <begin position="313"/>
        <end position="340"/>
    </location>
</feature>
<dbReference type="EMBL" id="JBHSML010000013">
    <property type="protein sequence ID" value="MFC5518455.1"/>
    <property type="molecule type" value="Genomic_DNA"/>
</dbReference>
<name>A0ABW0Q1M1_9HYPH</name>
<evidence type="ECO:0000313" key="9">
    <source>
        <dbReference type="Proteomes" id="UP001596150"/>
    </source>
</evidence>
<feature type="transmembrane region" description="Helical" evidence="7">
    <location>
        <begin position="346"/>
        <end position="366"/>
    </location>
</feature>
<comment type="subcellular location">
    <subcellularLocation>
        <location evidence="1">Cell membrane</location>
        <topology evidence="1">Multi-pass membrane protein</topology>
    </subcellularLocation>
</comment>
<feature type="transmembrane region" description="Helical" evidence="7">
    <location>
        <begin position="177"/>
        <end position="196"/>
    </location>
</feature>
<feature type="transmembrane region" description="Helical" evidence="7">
    <location>
        <begin position="267"/>
        <end position="292"/>
    </location>
</feature>
<comment type="caution">
    <text evidence="8">The sequence shown here is derived from an EMBL/GenBank/DDBJ whole genome shotgun (WGS) entry which is preliminary data.</text>
</comment>
<protein>
    <submittedName>
        <fullName evidence="8">Lipopolysaccharide biosynthesis protein</fullName>
    </submittedName>
</protein>
<feature type="transmembrane region" description="Helical" evidence="7">
    <location>
        <begin position="139"/>
        <end position="156"/>
    </location>
</feature>
<feature type="transmembrane region" description="Helical" evidence="7">
    <location>
        <begin position="68"/>
        <end position="93"/>
    </location>
</feature>
<dbReference type="PANTHER" id="PTHR30250">
    <property type="entry name" value="PST FAMILY PREDICTED COLANIC ACID TRANSPORTER"/>
    <property type="match status" value="1"/>
</dbReference>
<evidence type="ECO:0000256" key="6">
    <source>
        <dbReference type="ARBA" id="ARBA00023136"/>
    </source>
</evidence>
<evidence type="ECO:0000256" key="4">
    <source>
        <dbReference type="ARBA" id="ARBA00022692"/>
    </source>
</evidence>
<evidence type="ECO:0000256" key="5">
    <source>
        <dbReference type="ARBA" id="ARBA00022989"/>
    </source>
</evidence>
<dbReference type="InterPro" id="IPR050833">
    <property type="entry name" value="Poly_Biosynth_Transport"/>
</dbReference>
<organism evidence="8 9">
    <name type="scientific">Kaistia terrae</name>
    <dbReference type="NCBI Taxonomy" id="537017"/>
    <lineage>
        <taxon>Bacteria</taxon>
        <taxon>Pseudomonadati</taxon>
        <taxon>Pseudomonadota</taxon>
        <taxon>Alphaproteobacteria</taxon>
        <taxon>Hyphomicrobiales</taxon>
        <taxon>Kaistiaceae</taxon>
        <taxon>Kaistia</taxon>
    </lineage>
</organism>
<feature type="transmembrane region" description="Helical" evidence="7">
    <location>
        <begin position="105"/>
        <end position="127"/>
    </location>
</feature>
<dbReference type="Pfam" id="PF13440">
    <property type="entry name" value="Polysacc_synt_3"/>
    <property type="match status" value="1"/>
</dbReference>
<dbReference type="PANTHER" id="PTHR30250:SF10">
    <property type="entry name" value="LIPOPOLYSACCHARIDE BIOSYNTHESIS PROTEIN WZXC"/>
    <property type="match status" value="1"/>
</dbReference>
<feature type="transmembrane region" description="Helical" evidence="7">
    <location>
        <begin position="406"/>
        <end position="429"/>
    </location>
</feature>
<sequence length="514" mass="55023">MADARPDLPVPAALSVNRHLDVSDDPGLHRSVAIGAMWTHGALIAGKLIVLVNTVILARMLLPDDFGLVAISLVILAYMETAASLGSGAAIVWRHDEPEKTAAVALSMGLAGSLLVGGLTFAAAPIFADFFKDGRISEMVRVLSICFLLTSPASIFSSLLQRRMEFRRRAVAEIGKALAKGVVGIGLAAGGLGAWSLVWGHIAGQTFGLALLWWLSGWRPRLSLDRDILRQISRYGSLVALIELLGMATKNIDFLVIGRWFDPSSLGIYVLGFALIDQVVMSVCWAASQALFPAYSRMQRNRDALRRSCRESLAVIAAIALPAAAGIAVVAQPLVLLFFGEKWLPAVPVMQALAFYAMIYALSFNLSDIYKATGRPHILTLIAVANLILAMPILIVATRWGIVGVAFGQVLVALTTTILNWIVVWRVVGIGVDILYQAVRAPLVATALMVVSCLAVDNLGTIGSTPLRLAVLVATGMLVYALALRLFAPQLVEMAIRLAFAESRQDAPQGKASQ</sequence>
<keyword evidence="9" id="KW-1185">Reference proteome</keyword>
<evidence type="ECO:0000256" key="3">
    <source>
        <dbReference type="ARBA" id="ARBA00022475"/>
    </source>
</evidence>
<feature type="transmembrane region" description="Helical" evidence="7">
    <location>
        <begin position="441"/>
        <end position="463"/>
    </location>
</feature>
<feature type="transmembrane region" description="Helical" evidence="7">
    <location>
        <begin position="378"/>
        <end position="400"/>
    </location>
</feature>
<keyword evidence="5 7" id="KW-1133">Transmembrane helix</keyword>
<evidence type="ECO:0000256" key="2">
    <source>
        <dbReference type="ARBA" id="ARBA00007430"/>
    </source>
</evidence>
<accession>A0ABW0Q1M1</accession>
<dbReference type="Proteomes" id="UP001596150">
    <property type="component" value="Unassembled WGS sequence"/>
</dbReference>
<gene>
    <name evidence="8" type="ORF">ACFPP9_21955</name>
</gene>
<feature type="transmembrane region" description="Helical" evidence="7">
    <location>
        <begin position="38"/>
        <end position="62"/>
    </location>
</feature>
<reference evidence="9" key="1">
    <citation type="journal article" date="2019" name="Int. J. Syst. Evol. Microbiol.">
        <title>The Global Catalogue of Microorganisms (GCM) 10K type strain sequencing project: providing services to taxonomists for standard genome sequencing and annotation.</title>
        <authorList>
            <consortium name="The Broad Institute Genomics Platform"/>
            <consortium name="The Broad Institute Genome Sequencing Center for Infectious Disease"/>
            <person name="Wu L."/>
            <person name="Ma J."/>
        </authorList>
    </citation>
    <scope>NUCLEOTIDE SEQUENCE [LARGE SCALE GENOMIC DNA]</scope>
    <source>
        <strain evidence="9">KACC 12633</strain>
    </source>
</reference>
<comment type="similarity">
    <text evidence="2">Belongs to the polysaccharide synthase family.</text>
</comment>
<dbReference type="RefSeq" id="WP_266343391.1">
    <property type="nucleotide sequence ID" value="NZ_JAPKNH010000003.1"/>
</dbReference>
<keyword evidence="6 7" id="KW-0472">Membrane</keyword>
<proteinExistence type="inferred from homology"/>
<evidence type="ECO:0000256" key="1">
    <source>
        <dbReference type="ARBA" id="ARBA00004651"/>
    </source>
</evidence>